<dbReference type="PANTHER" id="PTHR46577">
    <property type="entry name" value="HTH-TYPE TRANSCRIPTIONAL REGULATORY PROTEIN GABR"/>
    <property type="match status" value="1"/>
</dbReference>
<dbReference type="Gene3D" id="1.10.10.10">
    <property type="entry name" value="Winged helix-like DNA-binding domain superfamily/Winged helix DNA-binding domain"/>
    <property type="match status" value="1"/>
</dbReference>
<accession>A0AB39L8K4</accession>
<dbReference type="Gene3D" id="3.90.1150.10">
    <property type="entry name" value="Aspartate Aminotransferase, domain 1"/>
    <property type="match status" value="1"/>
</dbReference>
<organism evidence="7">
    <name type="scientific">Sinomonas puerhi</name>
    <dbReference type="NCBI Taxonomy" id="3238584"/>
    <lineage>
        <taxon>Bacteria</taxon>
        <taxon>Bacillati</taxon>
        <taxon>Actinomycetota</taxon>
        <taxon>Actinomycetes</taxon>
        <taxon>Micrococcales</taxon>
        <taxon>Micrococcaceae</taxon>
        <taxon>Sinomonas</taxon>
    </lineage>
</organism>
<keyword evidence="3" id="KW-0805">Transcription regulation</keyword>
<evidence type="ECO:0000259" key="6">
    <source>
        <dbReference type="PROSITE" id="PS50949"/>
    </source>
</evidence>
<dbReference type="SMART" id="SM00345">
    <property type="entry name" value="HTH_GNTR"/>
    <property type="match status" value="1"/>
</dbReference>
<dbReference type="InterPro" id="IPR036388">
    <property type="entry name" value="WH-like_DNA-bd_sf"/>
</dbReference>
<feature type="domain" description="HTH gntR-type" evidence="6">
    <location>
        <begin position="20"/>
        <end position="88"/>
    </location>
</feature>
<dbReference type="SUPFAM" id="SSF53383">
    <property type="entry name" value="PLP-dependent transferases"/>
    <property type="match status" value="1"/>
</dbReference>
<protein>
    <submittedName>
        <fullName evidence="7">PLP-dependent aminotransferase family protein</fullName>
    </submittedName>
</protein>
<evidence type="ECO:0000256" key="4">
    <source>
        <dbReference type="ARBA" id="ARBA00023125"/>
    </source>
</evidence>
<dbReference type="Gene3D" id="3.40.640.10">
    <property type="entry name" value="Type I PLP-dependent aspartate aminotransferase-like (Major domain)"/>
    <property type="match status" value="1"/>
</dbReference>
<dbReference type="GO" id="GO:0003677">
    <property type="term" value="F:DNA binding"/>
    <property type="evidence" value="ECO:0007669"/>
    <property type="project" value="UniProtKB-KW"/>
</dbReference>
<dbReference type="EMBL" id="CP163302">
    <property type="protein sequence ID" value="XDP47205.1"/>
    <property type="molecule type" value="Genomic_DNA"/>
</dbReference>
<comment type="similarity">
    <text evidence="1">In the C-terminal section; belongs to the class-I pyridoxal-phosphate-dependent aminotransferase family.</text>
</comment>
<dbReference type="AlphaFoldDB" id="A0AB39L8K4"/>
<evidence type="ECO:0000256" key="1">
    <source>
        <dbReference type="ARBA" id="ARBA00005384"/>
    </source>
</evidence>
<gene>
    <name evidence="7" type="ORF">AB5L97_09625</name>
</gene>
<keyword evidence="7" id="KW-0032">Aminotransferase</keyword>
<dbReference type="InterPro" id="IPR015421">
    <property type="entry name" value="PyrdxlP-dep_Trfase_major"/>
</dbReference>
<dbReference type="PROSITE" id="PS50949">
    <property type="entry name" value="HTH_GNTR"/>
    <property type="match status" value="1"/>
</dbReference>
<dbReference type="InterPro" id="IPR000524">
    <property type="entry name" value="Tscrpt_reg_HTH_GntR"/>
</dbReference>
<dbReference type="PANTHER" id="PTHR46577:SF1">
    <property type="entry name" value="HTH-TYPE TRANSCRIPTIONAL REGULATORY PROTEIN GABR"/>
    <property type="match status" value="1"/>
</dbReference>
<dbReference type="CDD" id="cd00609">
    <property type="entry name" value="AAT_like"/>
    <property type="match status" value="1"/>
</dbReference>
<dbReference type="InterPro" id="IPR051446">
    <property type="entry name" value="HTH_trans_reg/aminotransferase"/>
</dbReference>
<dbReference type="InterPro" id="IPR015422">
    <property type="entry name" value="PyrdxlP-dep_Trfase_small"/>
</dbReference>
<dbReference type="InterPro" id="IPR036390">
    <property type="entry name" value="WH_DNA-bd_sf"/>
</dbReference>
<dbReference type="GO" id="GO:0030170">
    <property type="term" value="F:pyridoxal phosphate binding"/>
    <property type="evidence" value="ECO:0007669"/>
    <property type="project" value="InterPro"/>
</dbReference>
<dbReference type="Pfam" id="PF00392">
    <property type="entry name" value="GntR"/>
    <property type="match status" value="1"/>
</dbReference>
<dbReference type="InterPro" id="IPR004839">
    <property type="entry name" value="Aminotransferase_I/II_large"/>
</dbReference>
<keyword evidence="5" id="KW-0804">Transcription</keyword>
<evidence type="ECO:0000313" key="7">
    <source>
        <dbReference type="EMBL" id="XDP47205.1"/>
    </source>
</evidence>
<evidence type="ECO:0000256" key="3">
    <source>
        <dbReference type="ARBA" id="ARBA00023015"/>
    </source>
</evidence>
<dbReference type="KEGG" id="spue:AB5L97_09625"/>
<dbReference type="CDD" id="cd07377">
    <property type="entry name" value="WHTH_GntR"/>
    <property type="match status" value="1"/>
</dbReference>
<evidence type="ECO:0000256" key="5">
    <source>
        <dbReference type="ARBA" id="ARBA00023163"/>
    </source>
</evidence>
<dbReference type="Pfam" id="PF00155">
    <property type="entry name" value="Aminotran_1_2"/>
    <property type="match status" value="1"/>
</dbReference>
<keyword evidence="7" id="KW-0808">Transferase</keyword>
<keyword evidence="2" id="KW-0663">Pyridoxal phosphate</keyword>
<name>A0AB39L8K4_9MICC</name>
<dbReference type="GO" id="GO:0003700">
    <property type="term" value="F:DNA-binding transcription factor activity"/>
    <property type="evidence" value="ECO:0007669"/>
    <property type="project" value="InterPro"/>
</dbReference>
<keyword evidence="4" id="KW-0238">DNA-binding</keyword>
<dbReference type="GO" id="GO:0008483">
    <property type="term" value="F:transaminase activity"/>
    <property type="evidence" value="ECO:0007669"/>
    <property type="project" value="UniProtKB-KW"/>
</dbReference>
<proteinExistence type="inferred from homology"/>
<reference evidence="7" key="1">
    <citation type="submission" date="2024-07" db="EMBL/GenBank/DDBJ databases">
        <authorList>
            <person name="fu j."/>
        </authorList>
    </citation>
    <scope>NUCLEOTIDE SEQUENCE</scope>
    <source>
        <strain evidence="7">P10A9</strain>
    </source>
</reference>
<dbReference type="SUPFAM" id="SSF46785">
    <property type="entry name" value="Winged helix' DNA-binding domain"/>
    <property type="match status" value="1"/>
</dbReference>
<evidence type="ECO:0000256" key="2">
    <source>
        <dbReference type="ARBA" id="ARBA00022898"/>
    </source>
</evidence>
<dbReference type="RefSeq" id="WP_369047313.1">
    <property type="nucleotide sequence ID" value="NZ_CP163302.1"/>
</dbReference>
<dbReference type="InterPro" id="IPR015424">
    <property type="entry name" value="PyrdxlP-dep_Trfase"/>
</dbReference>
<sequence length="465" mass="48659">MASITSQRLDAILGSWAGRGPAYSELAERLRLLALDGRLPDGTRLPAERDLARTLGLSRTTVAAAYARLRELGCLDSVRGSGSYIALPAPPPVAAPDETGILDLTKAAMPAASIVGECIGRAVESLGPELARSGYEILGLPRLRIAVAEHFTRRGLPTEPDQIMITNGVQHAIALLVRAVVSPGDRAAVEQPTYPHAMDALLAAKARLVPLPVSPEGWDLDAAAAAFRAASPVLAYVMPDFHNPTGASLDTAGRERLARLAGQHRMLLVADETTALLDIARGPRPPLAAFAGSTVTLGGLSKLAWGGLRVGWIRAPRTLVGRLAQARTGLDLGTPVLEQLIGAELLAHEDLLVAERRAWLGEGLAALTTALSTHLPEWTVPVPDGGMAVWADCSPHSSSRLVMASRAHGVALTAGPRFGVDGAFEHRLRLPFTARPDELRAAVEALAQAAGDTSTGPAAAPLVAV</sequence>
<dbReference type="PRINTS" id="PR00035">
    <property type="entry name" value="HTHGNTR"/>
</dbReference>